<evidence type="ECO:0000313" key="3">
    <source>
        <dbReference type="Proteomes" id="UP001152798"/>
    </source>
</evidence>
<name>A0A9P0H8X5_NEZVI</name>
<dbReference type="PANTHER" id="PTHR13950">
    <property type="entry name" value="RABCONNECTIN-RELATED"/>
    <property type="match status" value="1"/>
</dbReference>
<accession>A0A9P0H8X5</accession>
<gene>
    <name evidence="2" type="ORF">NEZAVI_LOCUS7377</name>
</gene>
<feature type="region of interest" description="Disordered" evidence="1">
    <location>
        <begin position="1"/>
        <end position="25"/>
    </location>
</feature>
<feature type="region of interest" description="Disordered" evidence="1">
    <location>
        <begin position="493"/>
        <end position="534"/>
    </location>
</feature>
<reference evidence="2" key="1">
    <citation type="submission" date="2022-01" db="EMBL/GenBank/DDBJ databases">
        <authorList>
            <person name="King R."/>
        </authorList>
    </citation>
    <scope>NUCLEOTIDE SEQUENCE</scope>
</reference>
<protein>
    <submittedName>
        <fullName evidence="2">Uncharacterized protein</fullName>
    </submittedName>
</protein>
<sequence length="676" mass="75353">MKSKEPEPPAKQENSTHNDEEKESKKPVHLDIMAQQLKFVACLKILMEELSTLATGYEVDGGQLRYQLYLWLEREVEALRQLCNYSPASDFPESQYDIVEAIQDVRGCDTPTLSKEKPTLHEILMAEKCDFEAKVQRAARRKRWLKANETLLRTLLSYCSLHGASGGGLASVRMELVLLLQELQQEKTQQQLLSPLPFPTTLPLLSASVACNKTVIADPVRHLQSLAHDMLQTIIEQRNAPTLNSVNFSEVFVLRDLAVALSACIYQSLCDSDTCSVKVAVDSLHGSALDTLSYVNSSSHLIATQQRKRRYSTDEPLQVTTQPSKWPGVTNLRALLAREKDEDTPRLNILLTEAFVATFMSLTVYALATCDCHILYRLVGQKFCDRTWGTLYGGGVKKLLRVAQTSGGGVNSINRGSDEGSTESVWNTMTSLTKQRIRMNMKLLGQFGSQPGTQNIKEDKPTYREQFLPPEMSMISYFLSKPILSEDAQLLDYDSGGSERSDSESEGEDVFDGDKCDTHSMTDPRKENTEHSNPNSYSWAVMRLAIIRVIRGHPRHWSAAPARRLWSYLVRQEPVTELFVKCVFGKRPHSRSGESRSDDGVVPHHPPPHAVPEPIRLIHKDQDQISAGELENAQSASGFLVIQTPLDKMQASPNPSSSSPQPGIAVQSGRGASMVK</sequence>
<dbReference type="EMBL" id="OV725079">
    <property type="protein sequence ID" value="CAH1397580.1"/>
    <property type="molecule type" value="Genomic_DNA"/>
</dbReference>
<organism evidence="2 3">
    <name type="scientific">Nezara viridula</name>
    <name type="common">Southern green stink bug</name>
    <name type="synonym">Cimex viridulus</name>
    <dbReference type="NCBI Taxonomy" id="85310"/>
    <lineage>
        <taxon>Eukaryota</taxon>
        <taxon>Metazoa</taxon>
        <taxon>Ecdysozoa</taxon>
        <taxon>Arthropoda</taxon>
        <taxon>Hexapoda</taxon>
        <taxon>Insecta</taxon>
        <taxon>Pterygota</taxon>
        <taxon>Neoptera</taxon>
        <taxon>Paraneoptera</taxon>
        <taxon>Hemiptera</taxon>
        <taxon>Heteroptera</taxon>
        <taxon>Panheteroptera</taxon>
        <taxon>Pentatomomorpha</taxon>
        <taxon>Pentatomoidea</taxon>
        <taxon>Pentatomidae</taxon>
        <taxon>Pentatominae</taxon>
        <taxon>Nezara</taxon>
    </lineage>
</organism>
<feature type="compositionally biased region" description="Low complexity" evidence="1">
    <location>
        <begin position="652"/>
        <end position="662"/>
    </location>
</feature>
<dbReference type="PANTHER" id="PTHR13950:SF9">
    <property type="entry name" value="RABCONNECTIN-3A"/>
    <property type="match status" value="1"/>
</dbReference>
<dbReference type="GO" id="GO:0007035">
    <property type="term" value="P:vacuolar acidification"/>
    <property type="evidence" value="ECO:0007669"/>
    <property type="project" value="TreeGrafter"/>
</dbReference>
<feature type="region of interest" description="Disordered" evidence="1">
    <location>
        <begin position="587"/>
        <end position="613"/>
    </location>
</feature>
<dbReference type="InterPro" id="IPR052208">
    <property type="entry name" value="DmX-like/RAVE_component"/>
</dbReference>
<feature type="compositionally biased region" description="Basic and acidic residues" evidence="1">
    <location>
        <begin position="591"/>
        <end position="602"/>
    </location>
</feature>
<evidence type="ECO:0000256" key="1">
    <source>
        <dbReference type="SAM" id="MobiDB-lite"/>
    </source>
</evidence>
<proteinExistence type="predicted"/>
<feature type="region of interest" description="Disordered" evidence="1">
    <location>
        <begin position="644"/>
        <end position="676"/>
    </location>
</feature>
<evidence type="ECO:0000313" key="2">
    <source>
        <dbReference type="EMBL" id="CAH1397580.1"/>
    </source>
</evidence>
<dbReference type="AlphaFoldDB" id="A0A9P0H8X5"/>
<dbReference type="OrthoDB" id="342131at2759"/>
<keyword evidence="3" id="KW-1185">Reference proteome</keyword>
<feature type="compositionally biased region" description="Basic and acidic residues" evidence="1">
    <location>
        <begin position="512"/>
        <end position="530"/>
    </location>
</feature>
<dbReference type="GO" id="GO:0043291">
    <property type="term" value="C:RAVE complex"/>
    <property type="evidence" value="ECO:0007669"/>
    <property type="project" value="TreeGrafter"/>
</dbReference>
<dbReference type="Proteomes" id="UP001152798">
    <property type="component" value="Chromosome 3"/>
</dbReference>